<organism evidence="1 2">
    <name type="scientific">Penicillium expansum</name>
    <name type="common">Blue mold rot fungus</name>
    <dbReference type="NCBI Taxonomy" id="27334"/>
    <lineage>
        <taxon>Eukaryota</taxon>
        <taxon>Fungi</taxon>
        <taxon>Dikarya</taxon>
        <taxon>Ascomycota</taxon>
        <taxon>Pezizomycotina</taxon>
        <taxon>Eurotiomycetes</taxon>
        <taxon>Eurotiomycetidae</taxon>
        <taxon>Eurotiales</taxon>
        <taxon>Aspergillaceae</taxon>
        <taxon>Penicillium</taxon>
    </lineage>
</organism>
<gene>
    <name evidence="1" type="ORF">PEX2_004420</name>
</gene>
<dbReference type="Proteomes" id="UP000030143">
    <property type="component" value="Unassembled WGS sequence"/>
</dbReference>
<protein>
    <submittedName>
        <fullName evidence="1">Uncharacterized protein</fullName>
    </submittedName>
</protein>
<reference evidence="1 2" key="1">
    <citation type="journal article" date="2015" name="Mol. Plant Microbe Interact.">
        <title>Genome, transcriptome, and functional analyses of Penicillium expansum provide new insights into secondary metabolism and pathogenicity.</title>
        <authorList>
            <person name="Ballester A.R."/>
            <person name="Marcet-Houben M."/>
            <person name="Levin E."/>
            <person name="Sela N."/>
            <person name="Selma-Lazaro C."/>
            <person name="Carmona L."/>
            <person name="Wisniewski M."/>
            <person name="Droby S."/>
            <person name="Gonzalez-Candelas L."/>
            <person name="Gabaldon T."/>
        </authorList>
    </citation>
    <scope>NUCLEOTIDE SEQUENCE [LARGE SCALE GENOMIC DNA]</scope>
    <source>
        <strain evidence="1 2">MD-8</strain>
    </source>
</reference>
<dbReference type="HOGENOM" id="CLU_1949534_0_0_1"/>
<accession>A0A0A2JNU3</accession>
<comment type="caution">
    <text evidence="1">The sequence shown here is derived from an EMBL/GenBank/DDBJ whole genome shotgun (WGS) entry which is preliminary data.</text>
</comment>
<evidence type="ECO:0000313" key="1">
    <source>
        <dbReference type="EMBL" id="KGO57087.1"/>
    </source>
</evidence>
<sequence length="129" mass="14081">MANVILQLLKCFEVANSLADTVILSPHKISSRLELGPQDFLHALYQKIAPFLEQDTMLKSIIRAKTAEALVAAPARLLTIGEEDAGLQLGGNGPGGQAQIFGYIPNSELDEQNELIPDLSDWLEQPICR</sequence>
<keyword evidence="2" id="KW-1185">Reference proteome</keyword>
<proteinExistence type="predicted"/>
<dbReference type="RefSeq" id="XP_016598775.1">
    <property type="nucleotide sequence ID" value="XM_016737719.1"/>
</dbReference>
<dbReference type="EMBL" id="JQFZ01000155">
    <property type="protein sequence ID" value="KGO57087.1"/>
    <property type="molecule type" value="Genomic_DNA"/>
</dbReference>
<name>A0A0A2JNU3_PENEN</name>
<dbReference type="AlphaFoldDB" id="A0A0A2JNU3"/>
<dbReference type="VEuPathDB" id="FungiDB:PEXP_027150"/>
<dbReference type="GeneID" id="27673138"/>
<evidence type="ECO:0000313" key="2">
    <source>
        <dbReference type="Proteomes" id="UP000030143"/>
    </source>
</evidence>